<evidence type="ECO:0000313" key="1">
    <source>
        <dbReference type="EMBL" id="BDZ51522.1"/>
    </source>
</evidence>
<keyword evidence="2" id="KW-1185">Reference proteome</keyword>
<dbReference type="Proteomes" id="UP001321486">
    <property type="component" value="Chromosome"/>
</dbReference>
<protein>
    <submittedName>
        <fullName evidence="1">Uncharacterized protein</fullName>
    </submittedName>
</protein>
<organism evidence="1 2">
    <name type="scientific">Frondihabitans sucicola</name>
    <dbReference type="NCBI Taxonomy" id="1268041"/>
    <lineage>
        <taxon>Bacteria</taxon>
        <taxon>Bacillati</taxon>
        <taxon>Actinomycetota</taxon>
        <taxon>Actinomycetes</taxon>
        <taxon>Micrococcales</taxon>
        <taxon>Microbacteriaceae</taxon>
        <taxon>Frondihabitans</taxon>
    </lineage>
</organism>
<proteinExistence type="predicted"/>
<gene>
    <name evidence="1" type="ORF">GCM10025867_37630</name>
</gene>
<accession>A0ABM8GST5</accession>
<dbReference type="EMBL" id="AP027732">
    <property type="protein sequence ID" value="BDZ51522.1"/>
    <property type="molecule type" value="Genomic_DNA"/>
</dbReference>
<dbReference type="RefSeq" id="WP_286344268.1">
    <property type="nucleotide sequence ID" value="NZ_AP027732.1"/>
</dbReference>
<reference evidence="2" key="1">
    <citation type="journal article" date="2019" name="Int. J. Syst. Evol. Microbiol.">
        <title>The Global Catalogue of Microorganisms (GCM) 10K type strain sequencing project: providing services to taxonomists for standard genome sequencing and annotation.</title>
        <authorList>
            <consortium name="The Broad Institute Genomics Platform"/>
            <consortium name="The Broad Institute Genome Sequencing Center for Infectious Disease"/>
            <person name="Wu L."/>
            <person name="Ma J."/>
        </authorList>
    </citation>
    <scope>NUCLEOTIDE SEQUENCE [LARGE SCALE GENOMIC DNA]</scope>
    <source>
        <strain evidence="2">NBRC 108728</strain>
    </source>
</reference>
<evidence type="ECO:0000313" key="2">
    <source>
        <dbReference type="Proteomes" id="UP001321486"/>
    </source>
</evidence>
<sequence length="90" mass="9875">MTTGDTGHDGSTGPDASREELFAEIERLRAEVAALEAAQVERWTDFVANTRSEILAHRALVTDMRGTLSWRITKPIRGIRGLGARGLGRK</sequence>
<name>A0ABM8GST5_9MICO</name>